<feature type="domain" description="MATH" evidence="1">
    <location>
        <begin position="219"/>
        <end position="354"/>
    </location>
</feature>
<name>A0ABD2IXE7_HETSC</name>
<gene>
    <name evidence="2" type="ORF">niasHS_008863</name>
</gene>
<dbReference type="Gene3D" id="2.60.210.10">
    <property type="entry name" value="Apoptosis, Tumor Necrosis Factor Receptor Associated Protein 2, Chain A"/>
    <property type="match status" value="2"/>
</dbReference>
<evidence type="ECO:0000259" key="1">
    <source>
        <dbReference type="PROSITE" id="PS50144"/>
    </source>
</evidence>
<keyword evidence="3" id="KW-1185">Reference proteome</keyword>
<proteinExistence type="predicted"/>
<dbReference type="EMBL" id="JBICCN010000244">
    <property type="protein sequence ID" value="KAL3083991.1"/>
    <property type="molecule type" value="Genomic_DNA"/>
</dbReference>
<dbReference type="InterPro" id="IPR002083">
    <property type="entry name" value="MATH/TRAF_dom"/>
</dbReference>
<dbReference type="Proteomes" id="UP001620645">
    <property type="component" value="Unassembled WGS sequence"/>
</dbReference>
<dbReference type="SUPFAM" id="SSF49599">
    <property type="entry name" value="TRAF domain-like"/>
    <property type="match status" value="2"/>
</dbReference>
<organism evidence="2 3">
    <name type="scientific">Heterodera schachtii</name>
    <name type="common">Sugarbeet cyst nematode worm</name>
    <name type="synonym">Tylenchus schachtii</name>
    <dbReference type="NCBI Taxonomy" id="97005"/>
    <lineage>
        <taxon>Eukaryota</taxon>
        <taxon>Metazoa</taxon>
        <taxon>Ecdysozoa</taxon>
        <taxon>Nematoda</taxon>
        <taxon>Chromadorea</taxon>
        <taxon>Rhabditida</taxon>
        <taxon>Tylenchina</taxon>
        <taxon>Tylenchomorpha</taxon>
        <taxon>Tylenchoidea</taxon>
        <taxon>Heteroderidae</taxon>
        <taxon>Heteroderinae</taxon>
        <taxon>Heterodera</taxon>
    </lineage>
</organism>
<evidence type="ECO:0000313" key="2">
    <source>
        <dbReference type="EMBL" id="KAL3083991.1"/>
    </source>
</evidence>
<dbReference type="PROSITE" id="PS50144">
    <property type="entry name" value="MATH"/>
    <property type="match status" value="1"/>
</dbReference>
<dbReference type="InterPro" id="IPR008974">
    <property type="entry name" value="TRAF-like"/>
</dbReference>
<dbReference type="AlphaFoldDB" id="A0ABD2IXE7"/>
<sequence length="365" mass="41675">MLGPALFSIRFPLISKEEFSTKILPLGVLTSEEVISIYQFHCHLYDYCGPRNSMSAGVSMPFPTHGRISDRKKGSLVLNIGKLSDFELEAVGSSRHSEVVYIMALQWKILAQTITESRNSAKYLGFSLCCIDPNKDSNWFSRCSATFRIMSENIGTAHFIATFNDLIINTIRNTFPLHLPFAMFRELLNDKLTLAIDVTLKEAEAMDKIASVPDQYNSFGTISMEIEKMYEFSRENLYSNRTSETVHLKGFSWKIMAQIDQNTDTTEIYLGFYLLCNTMKRENWSCKCSSATLRIVSQFGAGWDFRREFARDIVFNNSLTNYGFSHFIAFSELLDPAKGLYNKKEDKVMLAIDFIVKEARTDKCV</sequence>
<protein>
    <recommendedName>
        <fullName evidence="1">MATH domain-containing protein</fullName>
    </recommendedName>
</protein>
<accession>A0ABD2IXE7</accession>
<evidence type="ECO:0000313" key="3">
    <source>
        <dbReference type="Proteomes" id="UP001620645"/>
    </source>
</evidence>
<reference evidence="2 3" key="1">
    <citation type="submission" date="2024-10" db="EMBL/GenBank/DDBJ databases">
        <authorList>
            <person name="Kim D."/>
        </authorList>
    </citation>
    <scope>NUCLEOTIDE SEQUENCE [LARGE SCALE GENOMIC DNA]</scope>
    <source>
        <strain evidence="2">Taebaek</strain>
    </source>
</reference>
<comment type="caution">
    <text evidence="2">The sequence shown here is derived from an EMBL/GenBank/DDBJ whole genome shotgun (WGS) entry which is preliminary data.</text>
</comment>
<dbReference type="Pfam" id="PF22486">
    <property type="entry name" value="MATH_2"/>
    <property type="match status" value="1"/>
</dbReference>